<proteinExistence type="predicted"/>
<sequence>MTQDYKPSYAEVAKSVPDDGDIDESFIGVHHEEEEWEDEEEEKMSTSYAPTYAEVAKSPPVRRRRKGAAARAVNRESRQSSATPSTPNRKATRPPPKAQERPIIVQEDVMDGAVNGALFVGRYVLDLLSGTSRFLRTPLSVLLGLYLLAVLTSQVSYTLQKAFSPVCVLPWMSRLQMCGGGRHAQKAVGKRSQWADYTRLMDQQSKTFEQLMGDTVGGSALSLEIKHAEMATTDLVTLVRISDLKAKDSLASSLTSFVDDAKKTGRGLQKLTSKIGGAVDNIMAVNDYALHSIEEARANKPSILSALVPWGPARKNVNEVVTRTFEEAMDVLSNNMQRLIVEAENSLQNLNNLEERLATIHDIIMREDFALTNEKEDVLAELWTFFGVNNKKLRGFDDHLRMLKELKEYRKQALVHVVAALQTLRGMSEDMEDMRERVAAPDLTGSTVPVEVHMKSIKMGLERMKEGRVRAQRLEEEAIRKVMKTTGQDEDEDAA</sequence>
<feature type="compositionally biased region" description="Polar residues" evidence="2">
    <location>
        <begin position="79"/>
        <end position="89"/>
    </location>
</feature>
<evidence type="ECO:0000256" key="1">
    <source>
        <dbReference type="SAM" id="Coils"/>
    </source>
</evidence>
<evidence type="ECO:0000313" key="3">
    <source>
        <dbReference type="EMBL" id="KAF4613759.1"/>
    </source>
</evidence>
<dbReference type="Proteomes" id="UP000521872">
    <property type="component" value="Unassembled WGS sequence"/>
</dbReference>
<keyword evidence="4" id="KW-1185">Reference proteome</keyword>
<dbReference type="EMBL" id="JAACJL010000045">
    <property type="protein sequence ID" value="KAF4613759.1"/>
    <property type="molecule type" value="Genomic_DNA"/>
</dbReference>
<keyword evidence="1" id="KW-0175">Coiled coil</keyword>
<comment type="caution">
    <text evidence="3">The sequence shown here is derived from an EMBL/GenBank/DDBJ whole genome shotgun (WGS) entry which is preliminary data.</text>
</comment>
<protein>
    <submittedName>
        <fullName evidence="3">Uncharacterized protein</fullName>
    </submittedName>
</protein>
<feature type="coiled-coil region" evidence="1">
    <location>
        <begin position="329"/>
        <end position="363"/>
    </location>
</feature>
<feature type="region of interest" description="Disordered" evidence="2">
    <location>
        <begin position="1"/>
        <end position="101"/>
    </location>
</feature>
<accession>A0A8H4QME9</accession>
<evidence type="ECO:0000313" key="4">
    <source>
        <dbReference type="Proteomes" id="UP000521872"/>
    </source>
</evidence>
<name>A0A8H4QME9_9AGAR</name>
<reference evidence="3 4" key="1">
    <citation type="submission" date="2019-12" db="EMBL/GenBank/DDBJ databases">
        <authorList>
            <person name="Floudas D."/>
            <person name="Bentzer J."/>
            <person name="Ahren D."/>
            <person name="Johansson T."/>
            <person name="Persson P."/>
            <person name="Tunlid A."/>
        </authorList>
    </citation>
    <scope>NUCLEOTIDE SEQUENCE [LARGE SCALE GENOMIC DNA]</scope>
    <source>
        <strain evidence="3 4">CBS 102.39</strain>
    </source>
</reference>
<gene>
    <name evidence="3" type="ORF">D9613_007596</name>
</gene>
<organism evidence="3 4">
    <name type="scientific">Agrocybe pediades</name>
    <dbReference type="NCBI Taxonomy" id="84607"/>
    <lineage>
        <taxon>Eukaryota</taxon>
        <taxon>Fungi</taxon>
        <taxon>Dikarya</taxon>
        <taxon>Basidiomycota</taxon>
        <taxon>Agaricomycotina</taxon>
        <taxon>Agaricomycetes</taxon>
        <taxon>Agaricomycetidae</taxon>
        <taxon>Agaricales</taxon>
        <taxon>Agaricineae</taxon>
        <taxon>Strophariaceae</taxon>
        <taxon>Agrocybe</taxon>
    </lineage>
</organism>
<evidence type="ECO:0000256" key="2">
    <source>
        <dbReference type="SAM" id="MobiDB-lite"/>
    </source>
</evidence>
<dbReference type="AlphaFoldDB" id="A0A8H4QME9"/>